<dbReference type="GO" id="GO:0008534">
    <property type="term" value="F:oxidized purine nucleobase lesion DNA N-glycosylase activity"/>
    <property type="evidence" value="ECO:0007669"/>
    <property type="project" value="InterPro"/>
</dbReference>
<dbReference type="AlphaFoldDB" id="A0AAU7PMU4"/>
<protein>
    <recommendedName>
        <fullName evidence="2">DNA-(apurinic or apyrimidinic site) lyase</fullName>
        <ecNumber evidence="2">4.2.99.18</ecNumber>
    </recommendedName>
</protein>
<evidence type="ECO:0000256" key="7">
    <source>
        <dbReference type="ARBA" id="ARBA00023268"/>
    </source>
</evidence>
<evidence type="ECO:0000256" key="3">
    <source>
        <dbReference type="ARBA" id="ARBA00022763"/>
    </source>
</evidence>
<dbReference type="PANTHER" id="PTHR10242:SF2">
    <property type="entry name" value="N-GLYCOSYLASE_DNA LYASE"/>
    <property type="match status" value="1"/>
</dbReference>
<keyword evidence="6" id="KW-0456">Lyase</keyword>
<dbReference type="InterPro" id="IPR012904">
    <property type="entry name" value="OGG_N"/>
</dbReference>
<dbReference type="GO" id="GO:0003684">
    <property type="term" value="F:damaged DNA binding"/>
    <property type="evidence" value="ECO:0007669"/>
    <property type="project" value="InterPro"/>
</dbReference>
<evidence type="ECO:0000259" key="10">
    <source>
        <dbReference type="SMART" id="SM00478"/>
    </source>
</evidence>
<keyword evidence="8" id="KW-0326">Glycosidase</keyword>
<dbReference type="Pfam" id="PF00730">
    <property type="entry name" value="HhH-GPD"/>
    <property type="match status" value="1"/>
</dbReference>
<evidence type="ECO:0000256" key="6">
    <source>
        <dbReference type="ARBA" id="ARBA00023239"/>
    </source>
</evidence>
<dbReference type="SUPFAM" id="SSF55945">
    <property type="entry name" value="TATA-box binding protein-like"/>
    <property type="match status" value="1"/>
</dbReference>
<evidence type="ECO:0000256" key="1">
    <source>
        <dbReference type="ARBA" id="ARBA00010679"/>
    </source>
</evidence>
<dbReference type="RefSeq" id="WP_349944634.1">
    <property type="nucleotide sequence ID" value="NZ_CP157940.1"/>
</dbReference>
<dbReference type="InterPro" id="IPR052054">
    <property type="entry name" value="Oxidative_DNA_repair_enzyme"/>
</dbReference>
<dbReference type="GO" id="GO:0140078">
    <property type="term" value="F:class I DNA-(apurinic or apyrimidinic site) endonuclease activity"/>
    <property type="evidence" value="ECO:0007669"/>
    <property type="project" value="UniProtKB-EC"/>
</dbReference>
<feature type="domain" description="HhH-GPD" evidence="10">
    <location>
        <begin position="114"/>
        <end position="282"/>
    </location>
</feature>
<dbReference type="Gene3D" id="1.10.340.30">
    <property type="entry name" value="Hypothetical protein, domain 2"/>
    <property type="match status" value="1"/>
</dbReference>
<dbReference type="SUPFAM" id="SSF48150">
    <property type="entry name" value="DNA-glycosylase"/>
    <property type="match status" value="1"/>
</dbReference>
<dbReference type="Pfam" id="PF07934">
    <property type="entry name" value="OGG_N"/>
    <property type="match status" value="1"/>
</dbReference>
<dbReference type="GO" id="GO:0006284">
    <property type="term" value="P:base-excision repair"/>
    <property type="evidence" value="ECO:0007669"/>
    <property type="project" value="InterPro"/>
</dbReference>
<evidence type="ECO:0000313" key="11">
    <source>
        <dbReference type="EMBL" id="XBS52906.1"/>
    </source>
</evidence>
<dbReference type="InterPro" id="IPR003265">
    <property type="entry name" value="HhH-GPD_domain"/>
</dbReference>
<proteinExistence type="inferred from homology"/>
<dbReference type="Gene3D" id="3.30.310.260">
    <property type="match status" value="1"/>
</dbReference>
<keyword evidence="3" id="KW-0227">DNA damage</keyword>
<evidence type="ECO:0000256" key="5">
    <source>
        <dbReference type="ARBA" id="ARBA00023204"/>
    </source>
</evidence>
<accession>A0AAU7PMU4</accession>
<name>A0AAU7PMU4_9FIRM</name>
<evidence type="ECO:0000256" key="2">
    <source>
        <dbReference type="ARBA" id="ARBA00012720"/>
    </source>
</evidence>
<evidence type="ECO:0000256" key="9">
    <source>
        <dbReference type="ARBA" id="ARBA00044632"/>
    </source>
</evidence>
<keyword evidence="4" id="KW-0378">Hydrolase</keyword>
<dbReference type="Gene3D" id="1.10.1670.10">
    <property type="entry name" value="Helix-hairpin-Helix base-excision DNA repair enzymes (C-terminal)"/>
    <property type="match status" value="1"/>
</dbReference>
<dbReference type="PANTHER" id="PTHR10242">
    <property type="entry name" value="8-OXOGUANINE DNA GLYCOSYLASE"/>
    <property type="match status" value="1"/>
</dbReference>
<keyword evidence="5" id="KW-0234">DNA repair</keyword>
<gene>
    <name evidence="11" type="ORF">ABFV83_13850</name>
</gene>
<dbReference type="CDD" id="cd00056">
    <property type="entry name" value="ENDO3c"/>
    <property type="match status" value="1"/>
</dbReference>
<comment type="similarity">
    <text evidence="1">Belongs to the type-1 OGG1 family.</text>
</comment>
<sequence>MYRIQIKDMDFEQIARSGQCFRMECREKENGVWTIAAAGEYVEAVKEKDGFLFSCKEREFKETWAGYFDLQTDYGGYKRRVDSEDSYLKEAMEWGWGVRILHQDLWEMLVTFLISQNNNITRITGSVKELCKRFGDKRKGLGLTMSPDGSWKETERDYDAFPEPESLSAAGLKGLSGLGLGYRDKYILSIAEICSGPEGREWLLRLKEADYKSAHTMLMEQYGIGRKVADCVCLFGLHHVGAFPVDTHVKQILELHYPQGFPLERYQGYAGILQQYMFYYKINQTSRSKLPGV</sequence>
<dbReference type="SMART" id="SM00478">
    <property type="entry name" value="ENDO3c"/>
    <property type="match status" value="1"/>
</dbReference>
<dbReference type="EMBL" id="CP157940">
    <property type="protein sequence ID" value="XBS52906.1"/>
    <property type="molecule type" value="Genomic_DNA"/>
</dbReference>
<comment type="catalytic activity">
    <reaction evidence="9">
        <text>2'-deoxyribonucleotide-(2'-deoxyribose 5'-phosphate)-2'-deoxyribonucleotide-DNA = a 3'-end 2'-deoxyribonucleotide-(2,3-dehydro-2,3-deoxyribose 5'-phosphate)-DNA + a 5'-end 5'-phospho-2'-deoxyribonucleoside-DNA + H(+)</text>
        <dbReference type="Rhea" id="RHEA:66592"/>
        <dbReference type="Rhea" id="RHEA-COMP:13180"/>
        <dbReference type="Rhea" id="RHEA-COMP:16897"/>
        <dbReference type="Rhea" id="RHEA-COMP:17067"/>
        <dbReference type="ChEBI" id="CHEBI:15378"/>
        <dbReference type="ChEBI" id="CHEBI:136412"/>
        <dbReference type="ChEBI" id="CHEBI:157695"/>
        <dbReference type="ChEBI" id="CHEBI:167181"/>
        <dbReference type="EC" id="4.2.99.18"/>
    </reaction>
</comment>
<dbReference type="GO" id="GO:0006289">
    <property type="term" value="P:nucleotide-excision repair"/>
    <property type="evidence" value="ECO:0007669"/>
    <property type="project" value="InterPro"/>
</dbReference>
<reference evidence="11" key="1">
    <citation type="submission" date="2024-06" db="EMBL/GenBank/DDBJ databases">
        <title>Lacrimispora cavernae sp. nov., a novel anaerobe isolated from bat guano pile inside a cave.</title>
        <authorList>
            <person name="Miller S.L."/>
            <person name="Lu N."/>
            <person name="King J."/>
            <person name="Sankaranarayanan K."/>
            <person name="Lawson P.A."/>
        </authorList>
    </citation>
    <scope>NUCLEOTIDE SEQUENCE</scope>
    <source>
        <strain evidence="11">BS-2</strain>
    </source>
</reference>
<dbReference type="InterPro" id="IPR011257">
    <property type="entry name" value="DNA_glycosylase"/>
</dbReference>
<keyword evidence="7" id="KW-0511">Multifunctional enzyme</keyword>
<dbReference type="InterPro" id="IPR023170">
    <property type="entry name" value="HhH_base_excis_C"/>
</dbReference>
<evidence type="ECO:0000256" key="8">
    <source>
        <dbReference type="ARBA" id="ARBA00023295"/>
    </source>
</evidence>
<dbReference type="EC" id="4.2.99.18" evidence="2"/>
<evidence type="ECO:0000256" key="4">
    <source>
        <dbReference type="ARBA" id="ARBA00022801"/>
    </source>
</evidence>
<organism evidence="11">
    <name type="scientific">Lacrimispora sp. BS-2</name>
    <dbReference type="NCBI Taxonomy" id="3151850"/>
    <lineage>
        <taxon>Bacteria</taxon>
        <taxon>Bacillati</taxon>
        <taxon>Bacillota</taxon>
        <taxon>Clostridia</taxon>
        <taxon>Lachnospirales</taxon>
        <taxon>Lachnospiraceae</taxon>
        <taxon>Lacrimispora</taxon>
    </lineage>
</organism>